<keyword evidence="5" id="KW-1185">Reference proteome</keyword>
<dbReference type="InterPro" id="IPR036354">
    <property type="entry name" value="Prot_inh_pot1_sf"/>
</dbReference>
<evidence type="ECO:0000256" key="3">
    <source>
        <dbReference type="ARBA" id="ARBA00022900"/>
    </source>
</evidence>
<organism evidence="4 5">
    <name type="scientific">Tribonema minus</name>
    <dbReference type="NCBI Taxonomy" id="303371"/>
    <lineage>
        <taxon>Eukaryota</taxon>
        <taxon>Sar</taxon>
        <taxon>Stramenopiles</taxon>
        <taxon>Ochrophyta</taxon>
        <taxon>PX clade</taxon>
        <taxon>Xanthophyceae</taxon>
        <taxon>Tribonematales</taxon>
        <taxon>Tribonemataceae</taxon>
        <taxon>Tribonema</taxon>
    </lineage>
</organism>
<dbReference type="AlphaFoldDB" id="A0A835Z5T6"/>
<sequence>MTGKRDWPELIGQSADAAKETILRELKAEGCADATVVIRDAMSDDPDAPVPTPRMYNPQLIWAFCNPDTSKFVKA</sequence>
<accession>A0A835Z5T6</accession>
<comment type="similarity">
    <text evidence="1">Belongs to the protease inhibitor I13 (potato type I serine protease inhibitor) family.</text>
</comment>
<reference evidence="4" key="1">
    <citation type="submission" date="2021-02" db="EMBL/GenBank/DDBJ databases">
        <title>First Annotated Genome of the Yellow-green Alga Tribonema minus.</title>
        <authorList>
            <person name="Mahan K.M."/>
        </authorList>
    </citation>
    <scope>NUCLEOTIDE SEQUENCE</scope>
    <source>
        <strain evidence="4">UTEX B ZZ1240</strain>
    </source>
</reference>
<evidence type="ECO:0000313" key="5">
    <source>
        <dbReference type="Proteomes" id="UP000664859"/>
    </source>
</evidence>
<dbReference type="GO" id="GO:0009611">
    <property type="term" value="P:response to wounding"/>
    <property type="evidence" value="ECO:0007669"/>
    <property type="project" value="InterPro"/>
</dbReference>
<keyword evidence="2" id="KW-0646">Protease inhibitor</keyword>
<protein>
    <submittedName>
        <fullName evidence="4">Uncharacterized protein</fullName>
    </submittedName>
</protein>
<dbReference type="Proteomes" id="UP000664859">
    <property type="component" value="Unassembled WGS sequence"/>
</dbReference>
<gene>
    <name evidence="4" type="ORF">JKP88DRAFT_353850</name>
</gene>
<dbReference type="EMBL" id="JAFCMP010000099">
    <property type="protein sequence ID" value="KAG5186988.1"/>
    <property type="molecule type" value="Genomic_DNA"/>
</dbReference>
<dbReference type="GO" id="GO:0004867">
    <property type="term" value="F:serine-type endopeptidase inhibitor activity"/>
    <property type="evidence" value="ECO:0007669"/>
    <property type="project" value="UniProtKB-KW"/>
</dbReference>
<dbReference type="SUPFAM" id="SSF54654">
    <property type="entry name" value="CI-2 family of serine protease inhibitors"/>
    <property type="match status" value="1"/>
</dbReference>
<dbReference type="Gene3D" id="3.30.10.10">
    <property type="entry name" value="Trypsin Inhibitor V, subunit A"/>
    <property type="match status" value="1"/>
</dbReference>
<evidence type="ECO:0000256" key="1">
    <source>
        <dbReference type="ARBA" id="ARBA00008210"/>
    </source>
</evidence>
<feature type="non-terminal residue" evidence="4">
    <location>
        <position position="75"/>
    </location>
</feature>
<dbReference type="InterPro" id="IPR000864">
    <property type="entry name" value="Prot_inh_pot1"/>
</dbReference>
<evidence type="ECO:0000313" key="4">
    <source>
        <dbReference type="EMBL" id="KAG5186988.1"/>
    </source>
</evidence>
<proteinExistence type="inferred from homology"/>
<evidence type="ECO:0000256" key="2">
    <source>
        <dbReference type="ARBA" id="ARBA00022690"/>
    </source>
</evidence>
<name>A0A835Z5T6_9STRA</name>
<dbReference type="OrthoDB" id="10013825at2759"/>
<dbReference type="PROSITE" id="PS00285">
    <property type="entry name" value="POTATO_INHIBITOR"/>
    <property type="match status" value="1"/>
</dbReference>
<keyword evidence="3" id="KW-0722">Serine protease inhibitor</keyword>
<comment type="caution">
    <text evidence="4">The sequence shown here is derived from an EMBL/GenBank/DDBJ whole genome shotgun (WGS) entry which is preliminary data.</text>
</comment>